<evidence type="ECO:0000313" key="5">
    <source>
        <dbReference type="Proteomes" id="UP000008190"/>
    </source>
</evidence>
<reference evidence="4 5" key="1">
    <citation type="journal article" date="2012" name="J. Bacteriol.">
        <title>Genome sequence of the human- and animal-pathogenic strain Nocardia cyriacigeorgica GUH-2.</title>
        <authorList>
            <person name="Zoropogui A."/>
            <person name="Pujic P."/>
            <person name="Normand P."/>
            <person name="Barbe V."/>
            <person name="Beaman B."/>
            <person name="Beaman L."/>
            <person name="Boiron P."/>
            <person name="Colinon C."/>
            <person name="Deredjian A."/>
            <person name="Graindorge A."/>
            <person name="Mangenot S."/>
            <person name="Nazaret S."/>
            <person name="Neto M."/>
            <person name="Petit S."/>
            <person name="Roche D."/>
            <person name="Vallenet D."/>
            <person name="Rodriguez-Nava V."/>
            <person name="Richard Y."/>
            <person name="Cournoyer B."/>
            <person name="Blaha D."/>
        </authorList>
    </citation>
    <scope>NUCLEOTIDE SEQUENCE [LARGE SCALE GENOMIC DNA]</scope>
    <source>
        <strain evidence="4 5">GUH-2</strain>
    </source>
</reference>
<gene>
    <name evidence="4" type="primary">arsC</name>
    <name evidence="4" type="ordered locus">NOCYR_2439</name>
</gene>
<dbReference type="HOGENOM" id="CLU_1077024_0_0_11"/>
<dbReference type="PANTHER" id="PTHR43428:SF1">
    <property type="entry name" value="ARSENATE REDUCTASE"/>
    <property type="match status" value="1"/>
</dbReference>
<feature type="region of interest" description="Disordered" evidence="2">
    <location>
        <begin position="133"/>
        <end position="152"/>
    </location>
</feature>
<dbReference type="GO" id="GO:0046685">
    <property type="term" value="P:response to arsenic-containing substance"/>
    <property type="evidence" value="ECO:0007669"/>
    <property type="project" value="UniProtKB-KW"/>
</dbReference>
<organism evidence="4 5">
    <name type="scientific">Nocardia cyriacigeorgica (strain GUH-2)</name>
    <dbReference type="NCBI Taxonomy" id="1127134"/>
    <lineage>
        <taxon>Bacteria</taxon>
        <taxon>Bacillati</taxon>
        <taxon>Actinomycetota</taxon>
        <taxon>Actinomycetes</taxon>
        <taxon>Mycobacteriales</taxon>
        <taxon>Nocardiaceae</taxon>
        <taxon>Nocardia</taxon>
    </lineage>
</organism>
<dbReference type="eggNOG" id="COG0394">
    <property type="taxonomic scope" value="Bacteria"/>
</dbReference>
<evidence type="ECO:0000256" key="2">
    <source>
        <dbReference type="SAM" id="MobiDB-lite"/>
    </source>
</evidence>
<dbReference type="KEGG" id="ncy:NOCYR_2439"/>
<evidence type="ECO:0000313" key="4">
    <source>
        <dbReference type="EMBL" id="CCF63210.1"/>
    </source>
</evidence>
<dbReference type="PANTHER" id="PTHR43428">
    <property type="entry name" value="ARSENATE REDUCTASE"/>
    <property type="match status" value="1"/>
</dbReference>
<dbReference type="STRING" id="1127134.NOCYR_2439"/>
<sequence length="258" mass="27305">MADKPSVLFVCVHNAGRSQMAAGFLAHLAGDAIEVRSAGSAPAASINPVAVQAMAELGIDISAQQPKILTPEAVETSDVVITMGCGDTCPFFPGVSYRDWVLDDPAGQGIEAVRPIRDQIRARVEQLIAELLPPHNPDGGDVNPSADSGPGPTWAPVDACTLPTAEQLLREAEFENLFAAALTSVDRLSPTHVRLTLRAEAEQTARNLAARETACCSFFSFEFTSVGGDVIEMDIKVPPTQVPVLDGLLSQPHPDTAR</sequence>
<dbReference type="EMBL" id="FO082843">
    <property type="protein sequence ID" value="CCF63210.1"/>
    <property type="molecule type" value="Genomic_DNA"/>
</dbReference>
<proteinExistence type="predicted"/>
<accession>H6R3Q4</accession>
<evidence type="ECO:0000259" key="3">
    <source>
        <dbReference type="SMART" id="SM00226"/>
    </source>
</evidence>
<dbReference type="Gene3D" id="3.40.50.2300">
    <property type="match status" value="1"/>
</dbReference>
<keyword evidence="5" id="KW-1185">Reference proteome</keyword>
<dbReference type="Proteomes" id="UP000008190">
    <property type="component" value="Chromosome"/>
</dbReference>
<dbReference type="InterPro" id="IPR036196">
    <property type="entry name" value="Ptyr_pPase_sf"/>
</dbReference>
<protein>
    <submittedName>
        <fullName evidence="4">Arsenate reductase (Thioredoxin)</fullName>
    </submittedName>
</protein>
<dbReference type="Pfam" id="PF01451">
    <property type="entry name" value="LMWPc"/>
    <property type="match status" value="1"/>
</dbReference>
<keyword evidence="1" id="KW-0059">Arsenical resistance</keyword>
<dbReference type="SMART" id="SM00226">
    <property type="entry name" value="LMWPc"/>
    <property type="match status" value="1"/>
</dbReference>
<dbReference type="SUPFAM" id="SSF52788">
    <property type="entry name" value="Phosphotyrosine protein phosphatases I"/>
    <property type="match status" value="1"/>
</dbReference>
<evidence type="ECO:0000256" key="1">
    <source>
        <dbReference type="ARBA" id="ARBA00022849"/>
    </source>
</evidence>
<dbReference type="AlphaFoldDB" id="H6R3Q4"/>
<dbReference type="InterPro" id="IPR023485">
    <property type="entry name" value="Ptyr_pPase"/>
</dbReference>
<name>H6R3Q4_NOCCG</name>
<dbReference type="CDD" id="cd16345">
    <property type="entry name" value="LMWP_ArsC"/>
    <property type="match status" value="1"/>
</dbReference>
<feature type="domain" description="Phosphotyrosine protein phosphatase I" evidence="3">
    <location>
        <begin position="5"/>
        <end position="130"/>
    </location>
</feature>